<comment type="caution">
    <text evidence="1">The sequence shown here is derived from an EMBL/GenBank/DDBJ whole genome shotgun (WGS) entry which is preliminary data.</text>
</comment>
<name>A0A175YP36_DAUCS</name>
<dbReference type="Gramene" id="KZM85127">
    <property type="protein sequence ID" value="KZM85127"/>
    <property type="gene ID" value="DCAR_027451"/>
</dbReference>
<protein>
    <submittedName>
        <fullName evidence="1">Uncharacterized protein</fullName>
    </submittedName>
</protein>
<dbReference type="EMBL" id="LNRQ01000008">
    <property type="protein sequence ID" value="KZM85127.1"/>
    <property type="molecule type" value="Genomic_DNA"/>
</dbReference>
<gene>
    <name evidence="1" type="ORF">DCAR_027451</name>
</gene>
<dbReference type="OrthoDB" id="2019425at2759"/>
<reference evidence="1" key="1">
    <citation type="journal article" date="2016" name="Nat. Genet.">
        <title>A high-quality carrot genome assembly provides new insights into carotenoid accumulation and asterid genome evolution.</title>
        <authorList>
            <person name="Iorizzo M."/>
            <person name="Ellison S."/>
            <person name="Senalik D."/>
            <person name="Zeng P."/>
            <person name="Satapoomin P."/>
            <person name="Huang J."/>
            <person name="Bowman M."/>
            <person name="Iovene M."/>
            <person name="Sanseverino W."/>
            <person name="Cavagnaro P."/>
            <person name="Yildiz M."/>
            <person name="Macko-Podgorni A."/>
            <person name="Moranska E."/>
            <person name="Grzebelus E."/>
            <person name="Grzebelus D."/>
            <person name="Ashrafi H."/>
            <person name="Zheng Z."/>
            <person name="Cheng S."/>
            <person name="Spooner D."/>
            <person name="Van Deynze A."/>
            <person name="Simon P."/>
        </authorList>
    </citation>
    <scope>NUCLEOTIDE SEQUENCE [LARGE SCALE GENOMIC DNA]</scope>
    <source>
        <tissue evidence="1">Leaf</tissue>
    </source>
</reference>
<sequence>MMMASSTLLDASVRTSTLTTTTINKHSILSSSNPTSIRTPQLALHSQRKPLLSVHVLSKNVLHQLPTCLQDSILQTSLVPLTASLALLLFFSPAANAGLLSGSTGIESVPGPELPKIEFLNKFNEENQKRYAENDARFKDSPVLKELLEKSKINKEKNKQAILDKYCLRGAEWGVGDCSTEGMRPDERDEFIAMLRKKTGIE</sequence>
<dbReference type="PANTHER" id="PTHR36730:SF1">
    <property type="entry name" value="CATHEPSIN PROPEPTIDE INHIBITOR DOMAIN-CONTAINING PROTEIN"/>
    <property type="match status" value="1"/>
</dbReference>
<dbReference type="STRING" id="79200.A0A175YP36"/>
<dbReference type="PANTHER" id="PTHR36730">
    <property type="entry name" value="OS03G0210700 PROTEIN"/>
    <property type="match status" value="1"/>
</dbReference>
<dbReference type="KEGG" id="dcr:108199840"/>
<accession>A0A175YP36</accession>
<proteinExistence type="predicted"/>
<dbReference type="AlphaFoldDB" id="A0A175YP36"/>
<dbReference type="OMA" id="DFCEQPS"/>
<evidence type="ECO:0000313" key="1">
    <source>
        <dbReference type="EMBL" id="KZM85127.1"/>
    </source>
</evidence>
<organism evidence="1">
    <name type="scientific">Daucus carota subsp. sativus</name>
    <name type="common">Carrot</name>
    <dbReference type="NCBI Taxonomy" id="79200"/>
    <lineage>
        <taxon>Eukaryota</taxon>
        <taxon>Viridiplantae</taxon>
        <taxon>Streptophyta</taxon>
        <taxon>Embryophyta</taxon>
        <taxon>Tracheophyta</taxon>
        <taxon>Spermatophyta</taxon>
        <taxon>Magnoliopsida</taxon>
        <taxon>eudicotyledons</taxon>
        <taxon>Gunneridae</taxon>
        <taxon>Pentapetalae</taxon>
        <taxon>asterids</taxon>
        <taxon>campanulids</taxon>
        <taxon>Apiales</taxon>
        <taxon>Apiaceae</taxon>
        <taxon>Apioideae</taxon>
        <taxon>Scandiceae</taxon>
        <taxon>Daucinae</taxon>
        <taxon>Daucus</taxon>
        <taxon>Daucus sect. Daucus</taxon>
    </lineage>
</organism>